<evidence type="ECO:0000259" key="7">
    <source>
        <dbReference type="Pfam" id="PF04321"/>
    </source>
</evidence>
<evidence type="ECO:0000256" key="3">
    <source>
        <dbReference type="ARBA" id="ARBA00012929"/>
    </source>
</evidence>
<dbReference type="Gene3D" id="3.40.50.720">
    <property type="entry name" value="NAD(P)-binding Rossmann-like Domain"/>
    <property type="match status" value="1"/>
</dbReference>
<evidence type="ECO:0000313" key="8">
    <source>
        <dbReference type="EMBL" id="PQB04315.1"/>
    </source>
</evidence>
<evidence type="ECO:0000256" key="1">
    <source>
        <dbReference type="ARBA" id="ARBA00004781"/>
    </source>
</evidence>
<evidence type="ECO:0000256" key="2">
    <source>
        <dbReference type="ARBA" id="ARBA00010944"/>
    </source>
</evidence>
<comment type="caution">
    <text evidence="8">The sequence shown here is derived from an EMBL/GenBank/DDBJ whole genome shotgun (WGS) entry which is preliminary data.</text>
</comment>
<evidence type="ECO:0000313" key="9">
    <source>
        <dbReference type="Proteomes" id="UP000239800"/>
    </source>
</evidence>
<dbReference type="GO" id="GO:0019305">
    <property type="term" value="P:dTDP-rhamnose biosynthetic process"/>
    <property type="evidence" value="ECO:0007669"/>
    <property type="project" value="UniProtKB-UniPathway"/>
</dbReference>
<keyword evidence="6" id="KW-0560">Oxidoreductase</keyword>
<dbReference type="PANTHER" id="PTHR10491">
    <property type="entry name" value="DTDP-4-DEHYDRORHAMNOSE REDUCTASE"/>
    <property type="match status" value="1"/>
</dbReference>
<keyword evidence="6" id="KW-0521">NADP</keyword>
<dbReference type="EMBL" id="MQUB01000001">
    <property type="protein sequence ID" value="PQB04315.1"/>
    <property type="molecule type" value="Genomic_DNA"/>
</dbReference>
<gene>
    <name evidence="8" type="ORF">BST85_04945</name>
</gene>
<proteinExistence type="inferred from homology"/>
<comment type="catalytic activity">
    <reaction evidence="5">
        <text>dTDP-beta-L-rhamnose + NADP(+) = dTDP-4-dehydro-beta-L-rhamnose + NADPH + H(+)</text>
        <dbReference type="Rhea" id="RHEA:21796"/>
        <dbReference type="ChEBI" id="CHEBI:15378"/>
        <dbReference type="ChEBI" id="CHEBI:57510"/>
        <dbReference type="ChEBI" id="CHEBI:57783"/>
        <dbReference type="ChEBI" id="CHEBI:58349"/>
        <dbReference type="ChEBI" id="CHEBI:62830"/>
        <dbReference type="EC" id="1.1.1.133"/>
    </reaction>
</comment>
<dbReference type="Pfam" id="PF04321">
    <property type="entry name" value="RmlD_sub_bind"/>
    <property type="match status" value="1"/>
</dbReference>
<dbReference type="UniPathway" id="UPA00124"/>
<dbReference type="EC" id="1.1.1.133" evidence="3 6"/>
<name>A0A2S7KNX1_9FLAO</name>
<accession>A0A2S7KNX1</accession>
<dbReference type="InterPro" id="IPR005913">
    <property type="entry name" value="dTDP_dehydrorham_reduct"/>
</dbReference>
<reference evidence="8 9" key="1">
    <citation type="submission" date="2016-11" db="EMBL/GenBank/DDBJ databases">
        <title>Trade-off between light-utilization and light-protection in marine flavobacteria.</title>
        <authorList>
            <person name="Kumagai Y."/>
        </authorList>
    </citation>
    <scope>NUCLEOTIDE SEQUENCE [LARGE SCALE GENOMIC DNA]</scope>
    <source>
        <strain evidence="8 9">NBRC 107741</strain>
    </source>
</reference>
<comment type="similarity">
    <text evidence="2 6">Belongs to the dTDP-4-dehydrorhamnose reductase family.</text>
</comment>
<dbReference type="RefSeq" id="WP_104812242.1">
    <property type="nucleotide sequence ID" value="NZ_MQUB01000001.1"/>
</dbReference>
<evidence type="ECO:0000256" key="6">
    <source>
        <dbReference type="RuleBase" id="RU364082"/>
    </source>
</evidence>
<comment type="pathway">
    <text evidence="1 6">Carbohydrate biosynthesis; dTDP-L-rhamnose biosynthesis.</text>
</comment>
<dbReference type="InterPro" id="IPR029903">
    <property type="entry name" value="RmlD-like-bd"/>
</dbReference>
<evidence type="ECO:0000256" key="5">
    <source>
        <dbReference type="ARBA" id="ARBA00048200"/>
    </source>
</evidence>
<sequence length="281" mass="31973">MGRILIIGGSGFLGQALYRELQPYFDVYATYCNQVGPYKDNQVFRQFNAEKHSVLKVLEELKPTVVISAFSSSAEALVRTHAEMVDYVGATPDRRLILLSSYEVFDARWKYPSYEQDSPMSESYSGKLKLTIEKQVRELLPDQWAILRLPWVLGVNSPTIYNLRQAGRNQTSFEIFPKMVISVTTDDKLAQQVHYVINQDLHGVFHLASSDLVHHEDLFTEISEKINPVQPVFKRVFQSNDDRYYAILPAEDSLPDSYSITVADVIGHCTLQEEISSLKTG</sequence>
<dbReference type="AlphaFoldDB" id="A0A2S7KNX1"/>
<dbReference type="InterPro" id="IPR036291">
    <property type="entry name" value="NAD(P)-bd_dom_sf"/>
</dbReference>
<dbReference type="Proteomes" id="UP000239800">
    <property type="component" value="Unassembled WGS sequence"/>
</dbReference>
<dbReference type="SUPFAM" id="SSF51735">
    <property type="entry name" value="NAD(P)-binding Rossmann-fold domains"/>
    <property type="match status" value="1"/>
</dbReference>
<feature type="domain" description="RmlD-like substrate binding" evidence="7">
    <location>
        <begin position="3"/>
        <end position="227"/>
    </location>
</feature>
<organism evidence="8 9">
    <name type="scientific">Aureitalea marina</name>
    <dbReference type="NCBI Taxonomy" id="930804"/>
    <lineage>
        <taxon>Bacteria</taxon>
        <taxon>Pseudomonadati</taxon>
        <taxon>Bacteroidota</taxon>
        <taxon>Flavobacteriia</taxon>
        <taxon>Flavobacteriales</taxon>
        <taxon>Flavobacteriaceae</taxon>
        <taxon>Aureitalea</taxon>
    </lineage>
</organism>
<evidence type="ECO:0000256" key="4">
    <source>
        <dbReference type="ARBA" id="ARBA00017099"/>
    </source>
</evidence>
<dbReference type="OrthoDB" id="1415031at2"/>
<dbReference type="GO" id="GO:0008831">
    <property type="term" value="F:dTDP-4-dehydrorhamnose reductase activity"/>
    <property type="evidence" value="ECO:0007669"/>
    <property type="project" value="UniProtKB-EC"/>
</dbReference>
<keyword evidence="9" id="KW-1185">Reference proteome</keyword>
<protein>
    <recommendedName>
        <fullName evidence="4 6">dTDP-4-dehydrorhamnose reductase</fullName>
        <ecNumber evidence="3 6">1.1.1.133</ecNumber>
    </recommendedName>
</protein>
<dbReference type="PANTHER" id="PTHR10491:SF4">
    <property type="entry name" value="METHIONINE ADENOSYLTRANSFERASE 2 SUBUNIT BETA"/>
    <property type="match status" value="1"/>
</dbReference>
<comment type="function">
    <text evidence="6">Catalyzes the reduction of dTDP-6-deoxy-L-lyxo-4-hexulose to yield dTDP-L-rhamnose.</text>
</comment>